<dbReference type="EMBL" id="UYRU01055710">
    <property type="protein sequence ID" value="VDN13154.1"/>
    <property type="molecule type" value="Genomic_DNA"/>
</dbReference>
<sequence length="132" mass="14492">MEGVGAGHTFWSGRSKAERQNAGVIFAIRNDIVGRLPCIPEDVVTKTGSSEFKGHDHRQLLKAGREPAMTNGIKRGCVLAPILFPLMCSAMLVDAYRDECPGIRIAYGTDGCFLNSRPNVCVYYFSLEPAFH</sequence>
<accession>A0A3P7L990</accession>
<keyword evidence="2" id="KW-1185">Reference proteome</keyword>
<protein>
    <recommendedName>
        <fullName evidence="3">Reverse transcriptase domain-containing protein</fullName>
    </recommendedName>
</protein>
<evidence type="ECO:0000313" key="2">
    <source>
        <dbReference type="Proteomes" id="UP000281553"/>
    </source>
</evidence>
<evidence type="ECO:0008006" key="3">
    <source>
        <dbReference type="Google" id="ProtNLM"/>
    </source>
</evidence>
<proteinExistence type="predicted"/>
<gene>
    <name evidence="1" type="ORF">DILT_LOCUS8985</name>
</gene>
<dbReference type="AlphaFoldDB" id="A0A3P7L990"/>
<dbReference type="OrthoDB" id="10386275at2759"/>
<dbReference type="Proteomes" id="UP000281553">
    <property type="component" value="Unassembled WGS sequence"/>
</dbReference>
<name>A0A3P7L990_DIBLA</name>
<organism evidence="1 2">
    <name type="scientific">Dibothriocephalus latus</name>
    <name type="common">Fish tapeworm</name>
    <name type="synonym">Diphyllobothrium latum</name>
    <dbReference type="NCBI Taxonomy" id="60516"/>
    <lineage>
        <taxon>Eukaryota</taxon>
        <taxon>Metazoa</taxon>
        <taxon>Spiralia</taxon>
        <taxon>Lophotrochozoa</taxon>
        <taxon>Platyhelminthes</taxon>
        <taxon>Cestoda</taxon>
        <taxon>Eucestoda</taxon>
        <taxon>Diphyllobothriidea</taxon>
        <taxon>Diphyllobothriidae</taxon>
        <taxon>Dibothriocephalus</taxon>
    </lineage>
</organism>
<reference evidence="1 2" key="1">
    <citation type="submission" date="2018-11" db="EMBL/GenBank/DDBJ databases">
        <authorList>
            <consortium name="Pathogen Informatics"/>
        </authorList>
    </citation>
    <scope>NUCLEOTIDE SEQUENCE [LARGE SCALE GENOMIC DNA]</scope>
</reference>
<evidence type="ECO:0000313" key="1">
    <source>
        <dbReference type="EMBL" id="VDN13154.1"/>
    </source>
</evidence>